<feature type="region of interest" description="Disordered" evidence="4">
    <location>
        <begin position="407"/>
        <end position="429"/>
    </location>
</feature>
<dbReference type="GO" id="GO:0003723">
    <property type="term" value="F:RNA binding"/>
    <property type="evidence" value="ECO:0007669"/>
    <property type="project" value="UniProtKB-UniRule"/>
</dbReference>
<dbReference type="InterPro" id="IPR012677">
    <property type="entry name" value="Nucleotide-bd_a/b_plait_sf"/>
</dbReference>
<dbReference type="PROSITE" id="PS50102">
    <property type="entry name" value="RRM"/>
    <property type="match status" value="1"/>
</dbReference>
<feature type="compositionally biased region" description="Low complexity" evidence="4">
    <location>
        <begin position="272"/>
        <end position="288"/>
    </location>
</feature>
<evidence type="ECO:0000256" key="3">
    <source>
        <dbReference type="PROSITE-ProRule" id="PRU00339"/>
    </source>
</evidence>
<dbReference type="CDD" id="cd00590">
    <property type="entry name" value="RRM_SF"/>
    <property type="match status" value="1"/>
</dbReference>
<organism evidence="6 7">
    <name type="scientific">Artemia franciscana</name>
    <name type="common">Brine shrimp</name>
    <name type="synonym">Artemia sanfranciscana</name>
    <dbReference type="NCBI Taxonomy" id="6661"/>
    <lineage>
        <taxon>Eukaryota</taxon>
        <taxon>Metazoa</taxon>
        <taxon>Ecdysozoa</taxon>
        <taxon>Arthropoda</taxon>
        <taxon>Crustacea</taxon>
        <taxon>Branchiopoda</taxon>
        <taxon>Anostraca</taxon>
        <taxon>Artemiidae</taxon>
        <taxon>Artemia</taxon>
    </lineage>
</organism>
<dbReference type="SUPFAM" id="SSF54928">
    <property type="entry name" value="RNA-binding domain, RBD"/>
    <property type="match status" value="1"/>
</dbReference>
<gene>
    <name evidence="6" type="ORF">QYM36_011410</name>
</gene>
<dbReference type="Pfam" id="PF00076">
    <property type="entry name" value="RRM_1"/>
    <property type="match status" value="1"/>
</dbReference>
<dbReference type="PROSITE" id="PS50005">
    <property type="entry name" value="TPR"/>
    <property type="match status" value="1"/>
</dbReference>
<reference evidence="6" key="1">
    <citation type="submission" date="2023-07" db="EMBL/GenBank/DDBJ databases">
        <title>Chromosome-level genome assembly of Artemia franciscana.</title>
        <authorList>
            <person name="Jo E."/>
        </authorList>
    </citation>
    <scope>NUCLEOTIDE SEQUENCE</scope>
    <source>
        <tissue evidence="6">Whole body</tissue>
    </source>
</reference>
<dbReference type="InterPro" id="IPR000504">
    <property type="entry name" value="RRM_dom"/>
</dbReference>
<dbReference type="AlphaFoldDB" id="A0AA88HV58"/>
<dbReference type="PANTHER" id="PTHR47678">
    <property type="entry name" value="TETRATRICOPEPTIDE REPEAT PROTEIN 31"/>
    <property type="match status" value="1"/>
</dbReference>
<comment type="caution">
    <text evidence="6">The sequence shown here is derived from an EMBL/GenBank/DDBJ whole genome shotgun (WGS) entry which is preliminary data.</text>
</comment>
<keyword evidence="3" id="KW-0802">TPR repeat</keyword>
<protein>
    <recommendedName>
        <fullName evidence="5">RRM domain-containing protein</fullName>
    </recommendedName>
</protein>
<dbReference type="Proteomes" id="UP001187531">
    <property type="component" value="Unassembled WGS sequence"/>
</dbReference>
<evidence type="ECO:0000256" key="4">
    <source>
        <dbReference type="SAM" id="MobiDB-lite"/>
    </source>
</evidence>
<dbReference type="EMBL" id="JAVRJZ010000015">
    <property type="protein sequence ID" value="KAK2712711.1"/>
    <property type="molecule type" value="Genomic_DNA"/>
</dbReference>
<keyword evidence="7" id="KW-1185">Reference proteome</keyword>
<accession>A0AA88HV58</accession>
<keyword evidence="1 2" id="KW-0694">RNA-binding</keyword>
<dbReference type="InterPro" id="IPR019734">
    <property type="entry name" value="TPR_rpt"/>
</dbReference>
<feature type="domain" description="RRM" evidence="5">
    <location>
        <begin position="337"/>
        <end position="408"/>
    </location>
</feature>
<proteinExistence type="predicted"/>
<evidence type="ECO:0000313" key="7">
    <source>
        <dbReference type="Proteomes" id="UP001187531"/>
    </source>
</evidence>
<feature type="non-terminal residue" evidence="6">
    <location>
        <position position="429"/>
    </location>
</feature>
<feature type="region of interest" description="Disordered" evidence="4">
    <location>
        <begin position="254"/>
        <end position="335"/>
    </location>
</feature>
<dbReference type="PANTHER" id="PTHR47678:SF4">
    <property type="entry name" value="SHOCK PROTEIN 70 (HSP70)-INTERACTING PROTEIN, PUTATIVE-RELATED"/>
    <property type="match status" value="1"/>
</dbReference>
<feature type="repeat" description="TPR" evidence="3">
    <location>
        <begin position="133"/>
        <end position="166"/>
    </location>
</feature>
<evidence type="ECO:0000256" key="2">
    <source>
        <dbReference type="PROSITE-ProRule" id="PRU00176"/>
    </source>
</evidence>
<feature type="compositionally biased region" description="Polar residues" evidence="4">
    <location>
        <begin position="257"/>
        <end position="271"/>
    </location>
</feature>
<sequence>MDGDTGSEKGLKPFNFNKLMSQSYREAEERFIARQMKFLDSLIGETNKKRKTEQDLENDGLSYYEQALLCIDEGLDFTADHLLISAIDCFDRAAKINPTSQSYRLEKAIAVLKLQCYDAALRDLNEDILKTNAEAHFLKGLVYEIQKNYCSAAEGFLEAIRLNSDHQEALEELRKIQPFLPDRFFENVSNGIALAMLNIDSDDDNFSLLSASDSLFDDDSDAESITKVHVPFSQPRAYADVLRKDGSSDDGKYEFQVSFSSSPTSTPQKTLSSIEFPSSDDLSSSKQLKPSEKGRSEPSEKSFAAVTASEIEKKPETKVPNQPINPQKDPRNPEGYRTVWMGNLYNVTEKQLRAACTQFGRVISVSVIEGKNYGFVNFSDKKAASLCMATLQNSKIFGKKLVLKFPPSKKRARSKNEQGRKNKSLGTEW</sequence>
<feature type="compositionally biased region" description="Basic and acidic residues" evidence="4">
    <location>
        <begin position="289"/>
        <end position="300"/>
    </location>
</feature>
<evidence type="ECO:0000313" key="6">
    <source>
        <dbReference type="EMBL" id="KAK2712711.1"/>
    </source>
</evidence>
<dbReference type="Gene3D" id="3.30.70.330">
    <property type="match status" value="1"/>
</dbReference>
<dbReference type="Gene3D" id="1.25.40.10">
    <property type="entry name" value="Tetratricopeptide repeat domain"/>
    <property type="match status" value="1"/>
</dbReference>
<dbReference type="InterPro" id="IPR035979">
    <property type="entry name" value="RBD_domain_sf"/>
</dbReference>
<evidence type="ECO:0000259" key="5">
    <source>
        <dbReference type="PROSITE" id="PS50102"/>
    </source>
</evidence>
<name>A0AA88HV58_ARTSF</name>
<dbReference type="SMART" id="SM00360">
    <property type="entry name" value="RRM"/>
    <property type="match status" value="1"/>
</dbReference>
<dbReference type="SUPFAM" id="SSF48452">
    <property type="entry name" value="TPR-like"/>
    <property type="match status" value="1"/>
</dbReference>
<dbReference type="InterPro" id="IPR011990">
    <property type="entry name" value="TPR-like_helical_dom_sf"/>
</dbReference>
<evidence type="ECO:0000256" key="1">
    <source>
        <dbReference type="ARBA" id="ARBA00022884"/>
    </source>
</evidence>
<dbReference type="SMART" id="SM00028">
    <property type="entry name" value="TPR"/>
    <property type="match status" value="2"/>
</dbReference>